<sequence>MALSSICLVPVPTLSAGAQSRHHRPLGLPWASVSSRCSPPGRRLQRAILAHTWGWGKESEPGVHRSTSRSPPGPLSGCSRAHSVYRSRAIPGPATSSAAPANSEATANPREAQGPRRRRDLLPDPGPQCGPRLMATRARTPPFQLATDHGKISDWSQQRPGPRRAASGPALHCRQLPVPSSGRSHRHVSESGRHRPSPSPHRPIFLPWAAALATGCRPLGRSTTPSPHRWTR</sequence>
<dbReference type="Proteomes" id="UP001066276">
    <property type="component" value="Chromosome 2_1"/>
</dbReference>
<keyword evidence="3" id="KW-1185">Reference proteome</keyword>
<evidence type="ECO:0000256" key="1">
    <source>
        <dbReference type="SAM" id="MobiDB-lite"/>
    </source>
</evidence>
<feature type="region of interest" description="Disordered" evidence="1">
    <location>
        <begin position="56"/>
        <end position="204"/>
    </location>
</feature>
<protein>
    <submittedName>
        <fullName evidence="2">Uncharacterized protein</fullName>
    </submittedName>
</protein>
<organism evidence="2 3">
    <name type="scientific">Pleurodeles waltl</name>
    <name type="common">Iberian ribbed newt</name>
    <dbReference type="NCBI Taxonomy" id="8319"/>
    <lineage>
        <taxon>Eukaryota</taxon>
        <taxon>Metazoa</taxon>
        <taxon>Chordata</taxon>
        <taxon>Craniata</taxon>
        <taxon>Vertebrata</taxon>
        <taxon>Euteleostomi</taxon>
        <taxon>Amphibia</taxon>
        <taxon>Batrachia</taxon>
        <taxon>Caudata</taxon>
        <taxon>Salamandroidea</taxon>
        <taxon>Salamandridae</taxon>
        <taxon>Pleurodelinae</taxon>
        <taxon>Pleurodeles</taxon>
    </lineage>
</organism>
<evidence type="ECO:0000313" key="3">
    <source>
        <dbReference type="Proteomes" id="UP001066276"/>
    </source>
</evidence>
<feature type="compositionally biased region" description="Polar residues" evidence="1">
    <location>
        <begin position="94"/>
        <end position="106"/>
    </location>
</feature>
<dbReference type="AlphaFoldDB" id="A0AAV7VFB8"/>
<accession>A0AAV7VFB8</accession>
<name>A0AAV7VFB8_PLEWA</name>
<proteinExistence type="predicted"/>
<evidence type="ECO:0000313" key="2">
    <source>
        <dbReference type="EMBL" id="KAJ1200313.1"/>
    </source>
</evidence>
<gene>
    <name evidence="2" type="ORF">NDU88_004137</name>
</gene>
<reference evidence="2" key="1">
    <citation type="journal article" date="2022" name="bioRxiv">
        <title>Sequencing and chromosome-scale assembly of the giantPleurodeles waltlgenome.</title>
        <authorList>
            <person name="Brown T."/>
            <person name="Elewa A."/>
            <person name="Iarovenko S."/>
            <person name="Subramanian E."/>
            <person name="Araus A.J."/>
            <person name="Petzold A."/>
            <person name="Susuki M."/>
            <person name="Suzuki K.-i.T."/>
            <person name="Hayashi T."/>
            <person name="Toyoda A."/>
            <person name="Oliveira C."/>
            <person name="Osipova E."/>
            <person name="Leigh N.D."/>
            <person name="Simon A."/>
            <person name="Yun M.H."/>
        </authorList>
    </citation>
    <scope>NUCLEOTIDE SEQUENCE</scope>
    <source>
        <strain evidence="2">20211129_DDA</strain>
        <tissue evidence="2">Liver</tissue>
    </source>
</reference>
<comment type="caution">
    <text evidence="2">The sequence shown here is derived from an EMBL/GenBank/DDBJ whole genome shotgun (WGS) entry which is preliminary data.</text>
</comment>
<dbReference type="EMBL" id="JANPWB010000003">
    <property type="protein sequence ID" value="KAJ1200313.1"/>
    <property type="molecule type" value="Genomic_DNA"/>
</dbReference>